<proteinExistence type="inferred from homology"/>
<comment type="similarity">
    <text evidence="6">Belongs to the ABC-2 integral membrane protein family.</text>
</comment>
<comment type="caution">
    <text evidence="8">The sequence shown here is derived from an EMBL/GenBank/DDBJ whole genome shotgun (WGS) entry which is preliminary data.</text>
</comment>
<dbReference type="Proteomes" id="UP001651050">
    <property type="component" value="Unassembled WGS sequence"/>
</dbReference>
<dbReference type="InterPro" id="IPR000412">
    <property type="entry name" value="ABC_2_transport"/>
</dbReference>
<name>A0ABT0J5A2_9MICO</name>
<evidence type="ECO:0000256" key="6">
    <source>
        <dbReference type="RuleBase" id="RU361157"/>
    </source>
</evidence>
<keyword evidence="2 6" id="KW-0812">Transmembrane</keyword>
<dbReference type="PIRSF" id="PIRSF006648">
    <property type="entry name" value="DrrB"/>
    <property type="match status" value="1"/>
</dbReference>
<dbReference type="InterPro" id="IPR051784">
    <property type="entry name" value="Nod_factor_ABC_transporter"/>
</dbReference>
<keyword evidence="9" id="KW-1185">Reference proteome</keyword>
<evidence type="ECO:0000313" key="8">
    <source>
        <dbReference type="EMBL" id="MCK9794652.1"/>
    </source>
</evidence>
<gene>
    <name evidence="8" type="ORF">M1843_12930</name>
</gene>
<keyword evidence="6" id="KW-0813">Transport</keyword>
<protein>
    <recommendedName>
        <fullName evidence="6">Transport permease protein</fullName>
    </recommendedName>
</protein>
<dbReference type="Pfam" id="PF01061">
    <property type="entry name" value="ABC2_membrane"/>
    <property type="match status" value="1"/>
</dbReference>
<dbReference type="RefSeq" id="WP_416344487.1">
    <property type="nucleotide sequence ID" value="NZ_JALQCY010000003.1"/>
</dbReference>
<evidence type="ECO:0000256" key="1">
    <source>
        <dbReference type="ARBA" id="ARBA00004141"/>
    </source>
</evidence>
<evidence type="ECO:0000313" key="9">
    <source>
        <dbReference type="Proteomes" id="UP001651050"/>
    </source>
</evidence>
<feature type="transmembrane region" description="Helical" evidence="6">
    <location>
        <begin position="169"/>
        <end position="191"/>
    </location>
</feature>
<feature type="domain" description="ABC transmembrane type-2" evidence="7">
    <location>
        <begin position="49"/>
        <end position="282"/>
    </location>
</feature>
<feature type="transmembrane region" description="Helical" evidence="6">
    <location>
        <begin position="142"/>
        <end position="163"/>
    </location>
</feature>
<reference evidence="8 9" key="1">
    <citation type="submission" date="2022-02" db="EMBL/GenBank/DDBJ databases">
        <title>The car tank lid bacteriome: a reservoir of bacteria with potential in bioremediation of fuel.</title>
        <authorList>
            <person name="Vidal-Verdu A."/>
            <person name="Gomez-Martinez D."/>
            <person name="Latorre-Perez A."/>
            <person name="Pereto J."/>
            <person name="Porcar M."/>
        </authorList>
    </citation>
    <scope>NUCLEOTIDE SEQUENCE [LARGE SCALE GENOMIC DNA]</scope>
    <source>
        <strain evidence="8 9">4D.3</strain>
    </source>
</reference>
<dbReference type="PANTHER" id="PTHR43229:SF3">
    <property type="entry name" value="ABC-TYPE MULTIDRUG TRANSPORT SYSTEM, PERMEASE COMPONENT"/>
    <property type="match status" value="1"/>
</dbReference>
<comment type="subcellular location">
    <subcellularLocation>
        <location evidence="6">Cell membrane</location>
        <topology evidence="6">Multi-pass membrane protein</topology>
    </subcellularLocation>
    <subcellularLocation>
        <location evidence="1">Membrane</location>
        <topology evidence="1">Multi-pass membrane protein</topology>
    </subcellularLocation>
</comment>
<evidence type="ECO:0000256" key="2">
    <source>
        <dbReference type="ARBA" id="ARBA00022692"/>
    </source>
</evidence>
<keyword evidence="5" id="KW-0046">Antibiotic resistance</keyword>
<dbReference type="PROSITE" id="PS51012">
    <property type="entry name" value="ABC_TM2"/>
    <property type="match status" value="1"/>
</dbReference>
<dbReference type="EMBL" id="JALQCY010000003">
    <property type="protein sequence ID" value="MCK9794652.1"/>
    <property type="molecule type" value="Genomic_DNA"/>
</dbReference>
<keyword evidence="6" id="KW-1003">Cell membrane</keyword>
<feature type="transmembrane region" description="Helical" evidence="6">
    <location>
        <begin position="90"/>
        <end position="113"/>
    </location>
</feature>
<evidence type="ECO:0000256" key="4">
    <source>
        <dbReference type="ARBA" id="ARBA00023136"/>
    </source>
</evidence>
<dbReference type="InterPro" id="IPR047817">
    <property type="entry name" value="ABC2_TM_bact-type"/>
</dbReference>
<keyword evidence="3 6" id="KW-1133">Transmembrane helix</keyword>
<evidence type="ECO:0000259" key="7">
    <source>
        <dbReference type="PROSITE" id="PS51012"/>
    </source>
</evidence>
<sequence length="283" mass="29951">MTEQTRTTNPVDAGHEAPRIVTRTGPGKFLADTGAVFTREILLVLRDPFTLIFSLLQPLIFLGLFGPLLTGAFGGGVGGGGASTADTLQWFVPGVIVMISLFGTSMTGSNLLYEIMTGSYERVLATPLDRSAILVGRALKEFAPLLVQGLIIAVVCIPFGFTFHVLPALFGLVLLGVFGIGVGALSHALALASKNREWLFWGVQQSLLFPLLILSGMMLPLEAGPSWMQTAAKFNPLTYMVDAERVLFGGTFADPAVLWGAVAAAVTCAVGLVVGIRATRRSV</sequence>
<evidence type="ECO:0000256" key="3">
    <source>
        <dbReference type="ARBA" id="ARBA00022989"/>
    </source>
</evidence>
<keyword evidence="4 6" id="KW-0472">Membrane</keyword>
<feature type="transmembrane region" description="Helical" evidence="6">
    <location>
        <begin position="49"/>
        <end position="70"/>
    </location>
</feature>
<dbReference type="PANTHER" id="PTHR43229">
    <property type="entry name" value="NODULATION PROTEIN J"/>
    <property type="match status" value="1"/>
</dbReference>
<accession>A0ABT0J5A2</accession>
<feature type="transmembrane region" description="Helical" evidence="6">
    <location>
        <begin position="256"/>
        <end position="276"/>
    </location>
</feature>
<evidence type="ECO:0000256" key="5">
    <source>
        <dbReference type="ARBA" id="ARBA00023251"/>
    </source>
</evidence>
<organism evidence="8 9">
    <name type="scientific">Isoptericola peretonis</name>
    <dbReference type="NCBI Taxonomy" id="2918523"/>
    <lineage>
        <taxon>Bacteria</taxon>
        <taxon>Bacillati</taxon>
        <taxon>Actinomycetota</taxon>
        <taxon>Actinomycetes</taxon>
        <taxon>Micrococcales</taxon>
        <taxon>Promicromonosporaceae</taxon>
        <taxon>Isoptericola</taxon>
    </lineage>
</organism>
<feature type="transmembrane region" description="Helical" evidence="6">
    <location>
        <begin position="198"/>
        <end position="219"/>
    </location>
</feature>
<dbReference type="InterPro" id="IPR013525">
    <property type="entry name" value="ABC2_TM"/>
</dbReference>